<dbReference type="InterPro" id="IPR000626">
    <property type="entry name" value="Ubiquitin-like_dom"/>
</dbReference>
<name>A0A2V0P1S4_9CHLO</name>
<gene>
    <name evidence="3" type="ORF">Rsub_06652</name>
</gene>
<dbReference type="InterPro" id="IPR029071">
    <property type="entry name" value="Ubiquitin-like_domsf"/>
</dbReference>
<dbReference type="Gene3D" id="3.10.20.90">
    <property type="entry name" value="Phosphatidylinositol 3-kinase Catalytic Subunit, Chain A, domain 1"/>
    <property type="match status" value="1"/>
</dbReference>
<comment type="caution">
    <text evidence="3">The sequence shown here is derived from an EMBL/GenBank/DDBJ whole genome shotgun (WGS) entry which is preliminary data.</text>
</comment>
<organism evidence="3 4">
    <name type="scientific">Raphidocelis subcapitata</name>
    <dbReference type="NCBI Taxonomy" id="307507"/>
    <lineage>
        <taxon>Eukaryota</taxon>
        <taxon>Viridiplantae</taxon>
        <taxon>Chlorophyta</taxon>
        <taxon>core chlorophytes</taxon>
        <taxon>Chlorophyceae</taxon>
        <taxon>CS clade</taxon>
        <taxon>Sphaeropleales</taxon>
        <taxon>Selenastraceae</taxon>
        <taxon>Raphidocelis</taxon>
    </lineage>
</organism>
<dbReference type="OrthoDB" id="508772at2759"/>
<dbReference type="InParanoid" id="A0A2V0P1S4"/>
<dbReference type="Pfam" id="PF00240">
    <property type="entry name" value="ubiquitin"/>
    <property type="match status" value="1"/>
</dbReference>
<evidence type="ECO:0000259" key="2">
    <source>
        <dbReference type="PROSITE" id="PS50053"/>
    </source>
</evidence>
<keyword evidence="4" id="KW-1185">Reference proteome</keyword>
<proteinExistence type="predicted"/>
<evidence type="ECO:0000256" key="1">
    <source>
        <dbReference type="SAM" id="MobiDB-lite"/>
    </source>
</evidence>
<dbReference type="SUPFAM" id="SSF54236">
    <property type="entry name" value="Ubiquitin-like"/>
    <property type="match status" value="1"/>
</dbReference>
<evidence type="ECO:0000313" key="4">
    <source>
        <dbReference type="Proteomes" id="UP000247498"/>
    </source>
</evidence>
<dbReference type="AlphaFoldDB" id="A0A2V0P1S4"/>
<evidence type="ECO:0000313" key="3">
    <source>
        <dbReference type="EMBL" id="GBF93519.1"/>
    </source>
</evidence>
<dbReference type="PROSITE" id="PS50053">
    <property type="entry name" value="UBIQUITIN_2"/>
    <property type="match status" value="1"/>
</dbReference>
<reference evidence="3 4" key="1">
    <citation type="journal article" date="2018" name="Sci. Rep.">
        <title>Raphidocelis subcapitata (=Pseudokirchneriella subcapitata) provides an insight into genome evolution and environmental adaptations in the Sphaeropleales.</title>
        <authorList>
            <person name="Suzuki S."/>
            <person name="Yamaguchi H."/>
            <person name="Nakajima N."/>
            <person name="Kawachi M."/>
        </authorList>
    </citation>
    <scope>NUCLEOTIDE SEQUENCE [LARGE SCALE GENOMIC DNA]</scope>
    <source>
        <strain evidence="3 4">NIES-35</strain>
    </source>
</reference>
<sequence length="116" mass="12690">MAAYGGHEAVEGNQITVSLRSAKQPWPPVTASVRVKYEETVADIKRAVERALGVPPDSQQLFWHKRELTAAFDSKTLSEMHMHTGAGLKGYDTRHGPPKYNPPVKPGAHGGLEEDC</sequence>
<protein>
    <recommendedName>
        <fullName evidence="2">Ubiquitin-like domain-containing protein</fullName>
    </recommendedName>
</protein>
<dbReference type="EMBL" id="BDRX01000041">
    <property type="protein sequence ID" value="GBF93519.1"/>
    <property type="molecule type" value="Genomic_DNA"/>
</dbReference>
<dbReference type="Proteomes" id="UP000247498">
    <property type="component" value="Unassembled WGS sequence"/>
</dbReference>
<feature type="domain" description="Ubiquitin-like" evidence="2">
    <location>
        <begin position="15"/>
        <end position="97"/>
    </location>
</feature>
<dbReference type="CDD" id="cd17039">
    <property type="entry name" value="Ubl_ubiquitin_like"/>
    <property type="match status" value="1"/>
</dbReference>
<accession>A0A2V0P1S4</accession>
<feature type="region of interest" description="Disordered" evidence="1">
    <location>
        <begin position="86"/>
        <end position="116"/>
    </location>
</feature>